<dbReference type="EMBL" id="QFQP01000002">
    <property type="protein sequence ID" value="PZR17332.1"/>
    <property type="molecule type" value="Genomic_DNA"/>
</dbReference>
<dbReference type="PANTHER" id="PTHR43245">
    <property type="entry name" value="BIFUNCTIONAL POLYMYXIN RESISTANCE PROTEIN ARNA"/>
    <property type="match status" value="1"/>
</dbReference>
<proteinExistence type="predicted"/>
<comment type="caution">
    <text evidence="2">The sequence shown here is derived from an EMBL/GenBank/DDBJ whole genome shotgun (WGS) entry which is preliminary data.</text>
</comment>
<evidence type="ECO:0000313" key="3">
    <source>
        <dbReference type="Proteomes" id="UP000249061"/>
    </source>
</evidence>
<dbReference type="InterPro" id="IPR001509">
    <property type="entry name" value="Epimerase_deHydtase"/>
</dbReference>
<dbReference type="SUPFAM" id="SSF51735">
    <property type="entry name" value="NAD(P)-binding Rossmann-fold domains"/>
    <property type="match status" value="1"/>
</dbReference>
<reference evidence="2 3" key="1">
    <citation type="submission" date="2017-08" db="EMBL/GenBank/DDBJ databases">
        <title>Infants hospitalized years apart are colonized by the same room-sourced microbial strains.</title>
        <authorList>
            <person name="Brooks B."/>
            <person name="Olm M.R."/>
            <person name="Firek B.A."/>
            <person name="Baker R."/>
            <person name="Thomas B.C."/>
            <person name="Morowitz M.J."/>
            <person name="Banfield J.F."/>
        </authorList>
    </citation>
    <scope>NUCLEOTIDE SEQUENCE [LARGE SCALE GENOMIC DNA]</scope>
    <source>
        <strain evidence="2">S2_003_000_R2_14</strain>
    </source>
</reference>
<dbReference type="AlphaFoldDB" id="A0A2W5TRS1"/>
<gene>
    <name evidence="2" type="ORF">DI536_03120</name>
</gene>
<dbReference type="PANTHER" id="PTHR43245:SF52">
    <property type="entry name" value="NAD-DEPENDENT EPIMERASE_DEHYDRATASE"/>
    <property type="match status" value="1"/>
</dbReference>
<feature type="domain" description="NAD-dependent epimerase/dehydratase" evidence="1">
    <location>
        <begin position="5"/>
        <end position="228"/>
    </location>
</feature>
<name>A0A2W5TRS1_9BACT</name>
<accession>A0A2W5TRS1</accession>
<organism evidence="2 3">
    <name type="scientific">Archangium gephyra</name>
    <dbReference type="NCBI Taxonomy" id="48"/>
    <lineage>
        <taxon>Bacteria</taxon>
        <taxon>Pseudomonadati</taxon>
        <taxon>Myxococcota</taxon>
        <taxon>Myxococcia</taxon>
        <taxon>Myxococcales</taxon>
        <taxon>Cystobacterineae</taxon>
        <taxon>Archangiaceae</taxon>
        <taxon>Archangium</taxon>
    </lineage>
</organism>
<sequence>MRVGVTGVSSDLGRGLLPRLEADPLVDAIVVFDVARPRELTRKCVFVRVDLTRPGSEEELTRAFREQQLDTLFHLAFVNSRVHGAAFAHELEVIGSMHVLAAAQATGLRRLVIPSLTALYGARANGPALATESHALLGTGVRFITDRVDVEQHIDQFAQRNPDIQVLVLRFAPIVGATANNPFTRLLRTGFVPTLLGFDPVWQVLHEEDAATALHLALTTKARGTFNVVGDATAPFSTIVRLSGAQSVPLPGPVSRATIRVLETAGVSSTPIALLDFLRYSWVADGSRARIHLGFVPRIPFHEAMASMRERRS</sequence>
<dbReference type="Pfam" id="PF01370">
    <property type="entry name" value="Epimerase"/>
    <property type="match status" value="1"/>
</dbReference>
<dbReference type="InterPro" id="IPR050177">
    <property type="entry name" value="Lipid_A_modif_metabolic_enz"/>
</dbReference>
<evidence type="ECO:0000313" key="2">
    <source>
        <dbReference type="EMBL" id="PZR17332.1"/>
    </source>
</evidence>
<dbReference type="Proteomes" id="UP000249061">
    <property type="component" value="Unassembled WGS sequence"/>
</dbReference>
<dbReference type="Gene3D" id="3.40.50.720">
    <property type="entry name" value="NAD(P)-binding Rossmann-like Domain"/>
    <property type="match status" value="1"/>
</dbReference>
<protein>
    <submittedName>
        <fullName evidence="2">UDP-glucose 4-epimerase</fullName>
    </submittedName>
</protein>
<evidence type="ECO:0000259" key="1">
    <source>
        <dbReference type="Pfam" id="PF01370"/>
    </source>
</evidence>
<dbReference type="InterPro" id="IPR036291">
    <property type="entry name" value="NAD(P)-bd_dom_sf"/>
</dbReference>